<feature type="region of interest" description="Disordered" evidence="2">
    <location>
        <begin position="336"/>
        <end position="355"/>
    </location>
</feature>
<dbReference type="SUPFAM" id="SSF52047">
    <property type="entry name" value="RNI-like"/>
    <property type="match status" value="1"/>
</dbReference>
<dbReference type="InterPro" id="IPR032675">
    <property type="entry name" value="LRR_dom_sf"/>
</dbReference>
<dbReference type="GO" id="GO:0005930">
    <property type="term" value="C:axoneme"/>
    <property type="evidence" value="ECO:0007669"/>
    <property type="project" value="UniProtKB-SubCell"/>
</dbReference>
<comment type="caution">
    <text evidence="3">The sequence shown here is derived from an EMBL/GenBank/DDBJ whole genome shotgun (WGS) entry which is preliminary data.</text>
</comment>
<feature type="compositionally biased region" description="Low complexity" evidence="2">
    <location>
        <begin position="346"/>
        <end position="355"/>
    </location>
</feature>
<evidence type="ECO:0000313" key="3">
    <source>
        <dbReference type="EMBL" id="GFR52222.1"/>
    </source>
</evidence>
<feature type="region of interest" description="Disordered" evidence="2">
    <location>
        <begin position="460"/>
        <end position="481"/>
    </location>
</feature>
<comment type="subcellular location">
    <subcellularLocation>
        <location evidence="1">Cytoplasm</location>
        <location evidence="1">Cytoskeleton</location>
        <location evidence="1">Cilium axoneme</location>
    </subcellularLocation>
</comment>
<sequence>LGSVAASPITHLDAELPLSVETLAVLSTALPGVTSLRLDNLIPPPQNHVQIMSDIRVFPDVRKLDLAVTAWDQVQHLAPLTQLTELKLRYCMWNIPELTPLASLQQLHTFSIEVLDDRARFQLDFLGPLVRGLPRLRHLRASLILSRTVVSEGGPASCDFLSGCGLQTLELDVRAPQDAARTVHVHFRNLHLAPQSCKVRLTIRADALTRETSFESAATRNATIIAPRLGMANPSPPEPRERWGALNLPELGGHPPGALSLLHLRGYHVPLTTLPDLSAARLTRLQISNARLCPADFTALAGCTSLEHLFVRFMYASDTSTSTGANHGTGAAVCEGGGANVPKGPTGSASTSGSGEDTSEAALFGYVGGFKARVAAAGCHSMLTRSRKSLLGNGRQSIGATGGSAGGGRPSTGAAGGRAALPAVTTPVVAADCTVSPVPYVLQPLLQLRRLHSLELLEEGDPEGATVTSTPTANGVGSSTGHALATTTAAAVGPSGAGAGRGVAAAKGSAAAGSAAAHGGARQHRGGTKAATAAAAAAAAVGGAAAASQHHQQHHHKTRRLPSLPMSRSALTHFLQHLSRAQQLTHLSISLLADESSLPDCPCKTSCFTSAASSGTKGTKEASLRPLRPETIAELLLVSGAAAAAAASRSKERRYKVVLGSLTAESACWYRPSAWPALDD</sequence>
<dbReference type="EMBL" id="BMAR01000059">
    <property type="protein sequence ID" value="GFR52222.1"/>
    <property type="molecule type" value="Genomic_DNA"/>
</dbReference>
<feature type="region of interest" description="Disordered" evidence="2">
    <location>
        <begin position="543"/>
        <end position="562"/>
    </location>
</feature>
<evidence type="ECO:0000256" key="2">
    <source>
        <dbReference type="SAM" id="MobiDB-lite"/>
    </source>
</evidence>
<reference evidence="3 4" key="1">
    <citation type="journal article" date="2021" name="Sci. Rep.">
        <title>Genome sequencing of the multicellular alga Astrephomene provides insights into convergent evolution of germ-soma differentiation.</title>
        <authorList>
            <person name="Yamashita S."/>
            <person name="Yamamoto K."/>
            <person name="Matsuzaki R."/>
            <person name="Suzuki S."/>
            <person name="Yamaguchi H."/>
            <person name="Hirooka S."/>
            <person name="Minakuchi Y."/>
            <person name="Miyagishima S."/>
            <person name="Kawachi M."/>
            <person name="Toyoda A."/>
            <person name="Nozaki H."/>
        </authorList>
    </citation>
    <scope>NUCLEOTIDE SEQUENCE [LARGE SCALE GENOMIC DNA]</scope>
    <source>
        <strain evidence="3 4">NIES-4017</strain>
    </source>
</reference>
<feature type="region of interest" description="Disordered" evidence="2">
    <location>
        <begin position="394"/>
        <end position="415"/>
    </location>
</feature>
<proteinExistence type="predicted"/>
<dbReference type="AlphaFoldDB" id="A0AAD3HTF5"/>
<keyword evidence="4" id="KW-1185">Reference proteome</keyword>
<protein>
    <submittedName>
        <fullName evidence="3">Uncharacterized protein</fullName>
    </submittedName>
</protein>
<feature type="compositionally biased region" description="Polar residues" evidence="2">
    <location>
        <begin position="466"/>
        <end position="481"/>
    </location>
</feature>
<feature type="non-terminal residue" evidence="3">
    <location>
        <position position="1"/>
    </location>
</feature>
<evidence type="ECO:0000313" key="4">
    <source>
        <dbReference type="Proteomes" id="UP001054857"/>
    </source>
</evidence>
<name>A0AAD3HTF5_9CHLO</name>
<evidence type="ECO:0000256" key="1">
    <source>
        <dbReference type="ARBA" id="ARBA00004430"/>
    </source>
</evidence>
<dbReference type="Gene3D" id="3.80.10.10">
    <property type="entry name" value="Ribonuclease Inhibitor"/>
    <property type="match status" value="1"/>
</dbReference>
<dbReference type="Proteomes" id="UP001054857">
    <property type="component" value="Unassembled WGS sequence"/>
</dbReference>
<accession>A0AAD3HTF5</accession>
<organism evidence="3 4">
    <name type="scientific">Astrephomene gubernaculifera</name>
    <dbReference type="NCBI Taxonomy" id="47775"/>
    <lineage>
        <taxon>Eukaryota</taxon>
        <taxon>Viridiplantae</taxon>
        <taxon>Chlorophyta</taxon>
        <taxon>core chlorophytes</taxon>
        <taxon>Chlorophyceae</taxon>
        <taxon>CS clade</taxon>
        <taxon>Chlamydomonadales</taxon>
        <taxon>Astrephomenaceae</taxon>
        <taxon>Astrephomene</taxon>
    </lineage>
</organism>
<gene>
    <name evidence="3" type="ORF">Agub_g14672</name>
</gene>
<feature type="compositionally biased region" description="Basic residues" evidence="2">
    <location>
        <begin position="551"/>
        <end position="560"/>
    </location>
</feature>
<feature type="compositionally biased region" description="Gly residues" evidence="2">
    <location>
        <begin position="400"/>
        <end position="415"/>
    </location>
</feature>